<reference evidence="1" key="1">
    <citation type="submission" date="2022-06" db="EMBL/GenBank/DDBJ databases">
        <title>Sequencing the genomes of 1000 actinobacteria strains.</title>
        <authorList>
            <person name="Klenk H.-P."/>
        </authorList>
    </citation>
    <scope>NUCLEOTIDE SEQUENCE</scope>
    <source>
        <strain evidence="1">DSM 46694</strain>
    </source>
</reference>
<keyword evidence="2" id="KW-1185">Reference proteome</keyword>
<accession>A0A9X2GG78</accession>
<dbReference type="AlphaFoldDB" id="A0A9X2GG78"/>
<name>A0A9X2GG78_9ACTN</name>
<dbReference type="Proteomes" id="UP001139648">
    <property type="component" value="Unassembled WGS sequence"/>
</dbReference>
<organism evidence="1 2">
    <name type="scientific">Nonomuraea thailandensis</name>
    <dbReference type="NCBI Taxonomy" id="1188745"/>
    <lineage>
        <taxon>Bacteria</taxon>
        <taxon>Bacillati</taxon>
        <taxon>Actinomycetota</taxon>
        <taxon>Actinomycetes</taxon>
        <taxon>Streptosporangiales</taxon>
        <taxon>Streptosporangiaceae</taxon>
        <taxon>Nonomuraea</taxon>
    </lineage>
</organism>
<proteinExistence type="predicted"/>
<dbReference type="EMBL" id="JAMZEB010000002">
    <property type="protein sequence ID" value="MCP2357102.1"/>
    <property type="molecule type" value="Genomic_DNA"/>
</dbReference>
<sequence>MQHVADRLDDFDGWLGHDPCLRVSVWDIRRAADGNRRTLGSGDYPPEAYARVLKVSKRFSGVAWSAWPFAEWVTPVMPWLADAVGSLAAGVNRSSDFFCGDVEWRRARS</sequence>
<dbReference type="RefSeq" id="WP_253744239.1">
    <property type="nucleotide sequence ID" value="NZ_BAABKA010000103.1"/>
</dbReference>
<gene>
    <name evidence="1" type="ORF">HD597_004122</name>
</gene>
<comment type="caution">
    <text evidence="1">The sequence shown here is derived from an EMBL/GenBank/DDBJ whole genome shotgun (WGS) entry which is preliminary data.</text>
</comment>
<evidence type="ECO:0000313" key="2">
    <source>
        <dbReference type="Proteomes" id="UP001139648"/>
    </source>
</evidence>
<evidence type="ECO:0000313" key="1">
    <source>
        <dbReference type="EMBL" id="MCP2357102.1"/>
    </source>
</evidence>
<protein>
    <submittedName>
        <fullName evidence="1">Uncharacterized protein</fullName>
    </submittedName>
</protein>